<reference evidence="1 2" key="1">
    <citation type="submission" date="2019-07" db="EMBL/GenBank/DDBJ databases">
        <title>The draft genome sequence of Aquimarina algiphila M91.</title>
        <authorList>
            <person name="Meng X."/>
        </authorList>
    </citation>
    <scope>NUCLEOTIDE SEQUENCE [LARGE SCALE GENOMIC DNA]</scope>
    <source>
        <strain evidence="1 2">M91</strain>
    </source>
</reference>
<keyword evidence="2" id="KW-1185">Reference proteome</keyword>
<sequence>MNLRFLLITFSLELFTEERLIKFGEDNLIQGNTEGWIVDLGSVTEPMPKNFFVEILKKVGNEITEEEFLMFHKIYITSLKEINNWKEIQEKLIKYYELFSLFLDKLDYEFWSRLKDDIQLRKEGFSGMMKMPDEINEYLNEYRSNRKMNEFITELLSPARA</sequence>
<gene>
    <name evidence="1" type="ORF">FOF46_30815</name>
</gene>
<organism evidence="1 2">
    <name type="scientific">Aquimarina algiphila</name>
    <dbReference type="NCBI Taxonomy" id="2047982"/>
    <lineage>
        <taxon>Bacteria</taxon>
        <taxon>Pseudomonadati</taxon>
        <taxon>Bacteroidota</taxon>
        <taxon>Flavobacteriia</taxon>
        <taxon>Flavobacteriales</taxon>
        <taxon>Flavobacteriaceae</taxon>
        <taxon>Aquimarina</taxon>
    </lineage>
</organism>
<accession>A0A554VA08</accession>
<comment type="caution">
    <text evidence="1">The sequence shown here is derived from an EMBL/GenBank/DDBJ whole genome shotgun (WGS) entry which is preliminary data.</text>
</comment>
<dbReference type="RefSeq" id="WP_143919247.1">
    <property type="nucleotide sequence ID" value="NZ_CANMIK010000148.1"/>
</dbReference>
<dbReference type="OrthoDB" id="10011770at2"/>
<dbReference type="Proteomes" id="UP000318833">
    <property type="component" value="Unassembled WGS sequence"/>
</dbReference>
<dbReference type="EMBL" id="VLNR01000165">
    <property type="protein sequence ID" value="TSE02495.1"/>
    <property type="molecule type" value="Genomic_DNA"/>
</dbReference>
<name>A0A554VA08_9FLAO</name>
<dbReference type="AlphaFoldDB" id="A0A554VA08"/>
<evidence type="ECO:0000313" key="1">
    <source>
        <dbReference type="EMBL" id="TSE02495.1"/>
    </source>
</evidence>
<evidence type="ECO:0000313" key="2">
    <source>
        <dbReference type="Proteomes" id="UP000318833"/>
    </source>
</evidence>
<protein>
    <submittedName>
        <fullName evidence="1">Uncharacterized protein</fullName>
    </submittedName>
</protein>
<proteinExistence type="predicted"/>